<name>A0ABT4JAK4_9RHOB</name>
<sequence length="110" mass="12202">VHHQLVTRLLSDRHGIQARGGCACAGPYVHRLLGIGEAESARLRQAILAGKELEKPGFVRLNLSPLMSDRKVQVVLDSVSELSRTAPELAHYYECDVETAIFTPRQKQRA</sequence>
<dbReference type="Gene3D" id="3.90.1150.10">
    <property type="entry name" value="Aspartate Aminotransferase, domain 1"/>
    <property type="match status" value="1"/>
</dbReference>
<protein>
    <submittedName>
        <fullName evidence="1">Aminotransferase</fullName>
    </submittedName>
</protein>
<reference evidence="1" key="1">
    <citation type="submission" date="2022-12" db="EMBL/GenBank/DDBJ databases">
        <title>Paracoccus sp. EF6 isolated from a lake water.</title>
        <authorList>
            <person name="Liu H."/>
        </authorList>
    </citation>
    <scope>NUCLEOTIDE SEQUENCE</scope>
    <source>
        <strain evidence="1">EF6</strain>
    </source>
</reference>
<evidence type="ECO:0000313" key="2">
    <source>
        <dbReference type="Proteomes" id="UP001149822"/>
    </source>
</evidence>
<keyword evidence="2" id="KW-1185">Reference proteome</keyword>
<dbReference type="InterPro" id="IPR015422">
    <property type="entry name" value="PyrdxlP-dep_Trfase_small"/>
</dbReference>
<dbReference type="EMBL" id="JAPTYD010000068">
    <property type="protein sequence ID" value="MCZ0964109.1"/>
    <property type="molecule type" value="Genomic_DNA"/>
</dbReference>
<feature type="non-terminal residue" evidence="1">
    <location>
        <position position="1"/>
    </location>
</feature>
<accession>A0ABT4JAK4</accession>
<comment type="caution">
    <text evidence="1">The sequence shown here is derived from an EMBL/GenBank/DDBJ whole genome shotgun (WGS) entry which is preliminary data.</text>
</comment>
<dbReference type="GO" id="GO:0008483">
    <property type="term" value="F:transaminase activity"/>
    <property type="evidence" value="ECO:0007669"/>
    <property type="project" value="UniProtKB-KW"/>
</dbReference>
<evidence type="ECO:0000313" key="1">
    <source>
        <dbReference type="EMBL" id="MCZ0964109.1"/>
    </source>
</evidence>
<dbReference type="Proteomes" id="UP001149822">
    <property type="component" value="Unassembled WGS sequence"/>
</dbReference>
<dbReference type="PANTHER" id="PTHR43686">
    <property type="entry name" value="SULFURTRANSFERASE-RELATED"/>
    <property type="match status" value="1"/>
</dbReference>
<dbReference type="PANTHER" id="PTHR43686:SF1">
    <property type="entry name" value="AMINOTRAN_5 DOMAIN-CONTAINING PROTEIN"/>
    <property type="match status" value="1"/>
</dbReference>
<gene>
    <name evidence="1" type="ORF">OU682_21220</name>
</gene>
<proteinExistence type="predicted"/>
<dbReference type="InterPro" id="IPR015424">
    <property type="entry name" value="PyrdxlP-dep_Trfase"/>
</dbReference>
<keyword evidence="1" id="KW-0808">Transferase</keyword>
<dbReference type="SUPFAM" id="SSF53383">
    <property type="entry name" value="PLP-dependent transferases"/>
    <property type="match status" value="1"/>
</dbReference>
<keyword evidence="1" id="KW-0032">Aminotransferase</keyword>
<organism evidence="1 2">
    <name type="scientific">Paracoccus benzoatiresistens</name>
    <dbReference type="NCBI Taxonomy" id="2997341"/>
    <lineage>
        <taxon>Bacteria</taxon>
        <taxon>Pseudomonadati</taxon>
        <taxon>Pseudomonadota</taxon>
        <taxon>Alphaproteobacteria</taxon>
        <taxon>Rhodobacterales</taxon>
        <taxon>Paracoccaceae</taxon>
        <taxon>Paracoccus</taxon>
    </lineage>
</organism>